<reference evidence="1" key="1">
    <citation type="submission" date="2019-08" db="EMBL/GenBank/DDBJ databases">
        <authorList>
            <person name="Kucharzyk K."/>
            <person name="Murdoch R.W."/>
            <person name="Higgins S."/>
            <person name="Loffler F."/>
        </authorList>
    </citation>
    <scope>NUCLEOTIDE SEQUENCE</scope>
</reference>
<dbReference type="InterPro" id="IPR017853">
    <property type="entry name" value="GH"/>
</dbReference>
<protein>
    <submittedName>
        <fullName evidence="1">Uncharacterized protein</fullName>
    </submittedName>
</protein>
<name>A0A645EZL1_9ZZZZ</name>
<proteinExistence type="predicted"/>
<dbReference type="EMBL" id="VSSQ01053462">
    <property type="protein sequence ID" value="MPN07495.1"/>
    <property type="molecule type" value="Genomic_DNA"/>
</dbReference>
<sequence>MEKSPDDNNSGHGGMFLPLNAEQRKAHAAVLTEALRKLRQYPNIIGYTMDEPENLIWTYYKANYSDDWKKSGDASIAGKMVEWLNWVKPIIRAEHPEAQLMPIIAWWSTYMDVSDMYDVLVVNQYPAGKKGAPEFSAPWYEVSYDAAMAVAAARAHGKTVIYMPPMFNLMDADWPYGFCTLREQRYVNFAPVTRGAMGIHGWRLNRCSAEYRREVIYPAMKELSSLSDFFLGEWLDDQVRSNHDSASVDYLRKFRTRVRLIAGEEDGELSQEPTWCRM</sequence>
<dbReference type="SUPFAM" id="SSF51445">
    <property type="entry name" value="(Trans)glycosidases"/>
    <property type="match status" value="1"/>
</dbReference>
<dbReference type="AlphaFoldDB" id="A0A645EZL1"/>
<accession>A0A645EZL1</accession>
<organism evidence="1">
    <name type="scientific">bioreactor metagenome</name>
    <dbReference type="NCBI Taxonomy" id="1076179"/>
    <lineage>
        <taxon>unclassified sequences</taxon>
        <taxon>metagenomes</taxon>
        <taxon>ecological metagenomes</taxon>
    </lineage>
</organism>
<evidence type="ECO:0000313" key="1">
    <source>
        <dbReference type="EMBL" id="MPN07495.1"/>
    </source>
</evidence>
<comment type="caution">
    <text evidence="1">The sequence shown here is derived from an EMBL/GenBank/DDBJ whole genome shotgun (WGS) entry which is preliminary data.</text>
</comment>
<gene>
    <name evidence="1" type="ORF">SDC9_154765</name>
</gene>